<dbReference type="SUPFAM" id="SSF57277">
    <property type="entry name" value="Granulin repeat"/>
    <property type="match status" value="3"/>
</dbReference>
<evidence type="ECO:0000256" key="3">
    <source>
        <dbReference type="ARBA" id="ARBA00022525"/>
    </source>
</evidence>
<protein>
    <recommendedName>
        <fullName evidence="6">Granulins domain-containing protein</fullName>
    </recommendedName>
</protein>
<evidence type="ECO:0000259" key="6">
    <source>
        <dbReference type="PROSITE" id="PS00799"/>
    </source>
</evidence>
<evidence type="ECO:0000256" key="1">
    <source>
        <dbReference type="ARBA" id="ARBA00004613"/>
    </source>
</evidence>
<feature type="domain" description="Granulins" evidence="6">
    <location>
        <begin position="250"/>
        <end position="263"/>
    </location>
</feature>
<dbReference type="InterPro" id="IPR037277">
    <property type="entry name" value="Granulin_sf"/>
</dbReference>
<dbReference type="PANTHER" id="PTHR12274:SF3">
    <property type="entry name" value="PROGRANULIN"/>
    <property type="match status" value="1"/>
</dbReference>
<proteinExistence type="inferred from homology"/>
<feature type="signal peptide" evidence="5">
    <location>
        <begin position="1"/>
        <end position="47"/>
    </location>
</feature>
<dbReference type="AlphaFoldDB" id="A0AAV6V615"/>
<dbReference type="GO" id="GO:0005576">
    <property type="term" value="C:extracellular region"/>
    <property type="evidence" value="ECO:0007669"/>
    <property type="project" value="UniProtKB-SubCell"/>
</dbReference>
<feature type="domain" description="Granulins" evidence="6">
    <location>
        <begin position="326"/>
        <end position="339"/>
    </location>
</feature>
<feature type="domain" description="Granulins" evidence="6">
    <location>
        <begin position="156"/>
        <end position="169"/>
    </location>
</feature>
<dbReference type="Proteomes" id="UP000827092">
    <property type="component" value="Unassembled WGS sequence"/>
</dbReference>
<accession>A0AAV6V615</accession>
<comment type="caution">
    <text evidence="7">The sequence shown here is derived from an EMBL/GenBank/DDBJ whole genome shotgun (WGS) entry which is preliminary data.</text>
</comment>
<gene>
    <name evidence="7" type="ORF">JTE90_019577</name>
</gene>
<evidence type="ECO:0000256" key="4">
    <source>
        <dbReference type="ARBA" id="ARBA00023157"/>
    </source>
</evidence>
<dbReference type="Pfam" id="PF00396">
    <property type="entry name" value="Granulin"/>
    <property type="match status" value="4"/>
</dbReference>
<evidence type="ECO:0000256" key="5">
    <source>
        <dbReference type="SAM" id="SignalP"/>
    </source>
</evidence>
<dbReference type="Gene3D" id="2.10.25.160">
    <property type="entry name" value="Granulin"/>
    <property type="match status" value="4"/>
</dbReference>
<comment type="subcellular location">
    <subcellularLocation>
        <location evidence="1">Secreted</location>
    </subcellularLocation>
</comment>
<feature type="domain" description="Granulins" evidence="6">
    <location>
        <begin position="83"/>
        <end position="96"/>
    </location>
</feature>
<comment type="similarity">
    <text evidence="2">Belongs to the granulin family.</text>
</comment>
<dbReference type="SMART" id="SM00277">
    <property type="entry name" value="GRAN"/>
    <property type="match status" value="4"/>
</dbReference>
<keyword evidence="8" id="KW-1185">Reference proteome</keyword>
<evidence type="ECO:0000256" key="2">
    <source>
        <dbReference type="ARBA" id="ARBA00010093"/>
    </source>
</evidence>
<name>A0AAV6V615_9ARAC</name>
<dbReference type="InterPro" id="IPR039036">
    <property type="entry name" value="Granulin_fam"/>
</dbReference>
<sequence length="363" mass="39706">MSAKANLNHSSNHEVLSFPCCNLCIVRSKSNMMIWILLFALPLTIEGKHDCPGKNFSCPDSSTCCQTLDQSYGCCPLENAVCCDDHIHCCPSGHKCSAGLCVLSTNSTTEPTLVVNKDVTCPDSQKNVTCPDLTTCCLNPDTGNYDCCPMENAVCCNDGYHCCPTGTTCNIREQRCDGDGYIAKLYRSHAKYAKHGIASSAKKMSILRVSDKLKNVICPGSGFQCPDYSTCCKLPSGNWGCCPFPNGFCCQDGIHCCPENMHCDATSQYCSQDWNGRNITSLRSKPAKKLELNPCPDKKTCQDFETCCKISDSSYGCCPYQNATCCQDRKHCCPGDSQCDETGGRCIPKKNNFVLKVLNKFGF</sequence>
<organism evidence="7 8">
    <name type="scientific">Oedothorax gibbosus</name>
    <dbReference type="NCBI Taxonomy" id="931172"/>
    <lineage>
        <taxon>Eukaryota</taxon>
        <taxon>Metazoa</taxon>
        <taxon>Ecdysozoa</taxon>
        <taxon>Arthropoda</taxon>
        <taxon>Chelicerata</taxon>
        <taxon>Arachnida</taxon>
        <taxon>Araneae</taxon>
        <taxon>Araneomorphae</taxon>
        <taxon>Entelegynae</taxon>
        <taxon>Araneoidea</taxon>
        <taxon>Linyphiidae</taxon>
        <taxon>Erigoninae</taxon>
        <taxon>Oedothorax</taxon>
    </lineage>
</organism>
<keyword evidence="3" id="KW-0964">Secreted</keyword>
<keyword evidence="4" id="KW-1015">Disulfide bond</keyword>
<dbReference type="PANTHER" id="PTHR12274">
    <property type="entry name" value="GRANULIN"/>
    <property type="match status" value="1"/>
</dbReference>
<dbReference type="EMBL" id="JAFNEN010000158">
    <property type="protein sequence ID" value="KAG8191513.1"/>
    <property type="molecule type" value="Genomic_DNA"/>
</dbReference>
<dbReference type="InterPro" id="IPR000118">
    <property type="entry name" value="Granulin"/>
</dbReference>
<dbReference type="PROSITE" id="PS00799">
    <property type="entry name" value="GRANULINS"/>
    <property type="match status" value="4"/>
</dbReference>
<evidence type="ECO:0000313" key="8">
    <source>
        <dbReference type="Proteomes" id="UP000827092"/>
    </source>
</evidence>
<feature type="chain" id="PRO_5043462297" description="Granulins domain-containing protein" evidence="5">
    <location>
        <begin position="48"/>
        <end position="363"/>
    </location>
</feature>
<reference evidence="7 8" key="1">
    <citation type="journal article" date="2022" name="Nat. Ecol. Evol.">
        <title>A masculinizing supergene underlies an exaggerated male reproductive morph in a spider.</title>
        <authorList>
            <person name="Hendrickx F."/>
            <person name="De Corte Z."/>
            <person name="Sonet G."/>
            <person name="Van Belleghem S.M."/>
            <person name="Kostlbacher S."/>
            <person name="Vangestel C."/>
        </authorList>
    </citation>
    <scope>NUCLEOTIDE SEQUENCE [LARGE SCALE GENOMIC DNA]</scope>
    <source>
        <strain evidence="7">W744_W776</strain>
    </source>
</reference>
<keyword evidence="5" id="KW-0732">Signal</keyword>
<evidence type="ECO:0000313" key="7">
    <source>
        <dbReference type="EMBL" id="KAG8191513.1"/>
    </source>
</evidence>